<keyword evidence="1" id="KW-0175">Coiled coil</keyword>
<organism evidence="2 3">
    <name type="scientific">Vicia faba</name>
    <name type="common">Broad bean</name>
    <name type="synonym">Faba vulgaris</name>
    <dbReference type="NCBI Taxonomy" id="3906"/>
    <lineage>
        <taxon>Eukaryota</taxon>
        <taxon>Viridiplantae</taxon>
        <taxon>Streptophyta</taxon>
        <taxon>Embryophyta</taxon>
        <taxon>Tracheophyta</taxon>
        <taxon>Spermatophyta</taxon>
        <taxon>Magnoliopsida</taxon>
        <taxon>eudicotyledons</taxon>
        <taxon>Gunneridae</taxon>
        <taxon>Pentapetalae</taxon>
        <taxon>rosids</taxon>
        <taxon>fabids</taxon>
        <taxon>Fabales</taxon>
        <taxon>Fabaceae</taxon>
        <taxon>Papilionoideae</taxon>
        <taxon>50 kb inversion clade</taxon>
        <taxon>NPAAA clade</taxon>
        <taxon>Hologalegina</taxon>
        <taxon>IRL clade</taxon>
        <taxon>Fabeae</taxon>
        <taxon>Vicia</taxon>
    </lineage>
</organism>
<gene>
    <name evidence="2" type="ORF">VFH_I386320</name>
</gene>
<sequence length="230" mass="26170">MKKDLNAFYENIRGGVWSYRDKMNSLKKVFDIDKEREAQGVIVYSSARACTPPLVVPNILATIRVSMVSLGPDQPSSEVIQSSAQVINYFTIKDSRTSQEALTTIFEEDLAYLQNLPEAEKMELFSEVTFYTYQTISLFSFVVFGQGDVLAMGNSSKERNIWKGKCKEAEQEKLKLLREMLVLRKKESQKKSRDEPDIAVAEMKSRDAKVAVALQQVKESRAKERKAYEG</sequence>
<dbReference type="AlphaFoldDB" id="A0AAV0YZ14"/>
<proteinExistence type="predicted"/>
<accession>A0AAV0YZ14</accession>
<evidence type="ECO:0000256" key="1">
    <source>
        <dbReference type="SAM" id="Coils"/>
    </source>
</evidence>
<evidence type="ECO:0000313" key="2">
    <source>
        <dbReference type="EMBL" id="CAI8589277.1"/>
    </source>
</evidence>
<feature type="coiled-coil region" evidence="1">
    <location>
        <begin position="159"/>
        <end position="186"/>
    </location>
</feature>
<keyword evidence="3" id="KW-1185">Reference proteome</keyword>
<name>A0AAV0YZ14_VICFA</name>
<dbReference type="EMBL" id="OX451736">
    <property type="protein sequence ID" value="CAI8589277.1"/>
    <property type="molecule type" value="Genomic_DNA"/>
</dbReference>
<protein>
    <submittedName>
        <fullName evidence="2">Uncharacterized protein</fullName>
    </submittedName>
</protein>
<dbReference type="Proteomes" id="UP001157006">
    <property type="component" value="Chromosome 1L"/>
</dbReference>
<reference evidence="2 3" key="1">
    <citation type="submission" date="2023-01" db="EMBL/GenBank/DDBJ databases">
        <authorList>
            <person name="Kreplak J."/>
        </authorList>
    </citation>
    <scope>NUCLEOTIDE SEQUENCE [LARGE SCALE GENOMIC DNA]</scope>
</reference>
<evidence type="ECO:0000313" key="3">
    <source>
        <dbReference type="Proteomes" id="UP001157006"/>
    </source>
</evidence>